<keyword evidence="11" id="KW-1185">Reference proteome</keyword>
<feature type="domain" description="OmpR/PhoB-type" evidence="9">
    <location>
        <begin position="128"/>
        <end position="221"/>
    </location>
</feature>
<dbReference type="PANTHER" id="PTHR48111">
    <property type="entry name" value="REGULATOR OF RPOS"/>
    <property type="match status" value="1"/>
</dbReference>
<protein>
    <submittedName>
        <fullName evidence="10">Two-component response regulator</fullName>
    </submittedName>
</protein>
<dbReference type="PROSITE" id="PS51755">
    <property type="entry name" value="OMPR_PHOB"/>
    <property type="match status" value="1"/>
</dbReference>
<dbReference type="GO" id="GO:0000976">
    <property type="term" value="F:transcription cis-regulatory region binding"/>
    <property type="evidence" value="ECO:0007669"/>
    <property type="project" value="TreeGrafter"/>
</dbReference>
<evidence type="ECO:0000256" key="6">
    <source>
        <dbReference type="PROSITE-ProRule" id="PRU00169"/>
    </source>
</evidence>
<dbReference type="InterPro" id="IPR011006">
    <property type="entry name" value="CheY-like_superfamily"/>
</dbReference>
<evidence type="ECO:0000256" key="3">
    <source>
        <dbReference type="ARBA" id="ARBA00023015"/>
    </source>
</evidence>
<feature type="DNA-binding region" description="OmpR/PhoB-type" evidence="7">
    <location>
        <begin position="128"/>
        <end position="221"/>
    </location>
</feature>
<dbReference type="InterPro" id="IPR001789">
    <property type="entry name" value="Sig_transdc_resp-reg_receiver"/>
</dbReference>
<dbReference type="InterPro" id="IPR039420">
    <property type="entry name" value="WalR-like"/>
</dbReference>
<evidence type="ECO:0000256" key="7">
    <source>
        <dbReference type="PROSITE-ProRule" id="PRU01091"/>
    </source>
</evidence>
<dbReference type="KEGG" id="suls:Sdiek1_1595"/>
<sequence length="223" mass="25861">MFKNYKVLYAEDDAGIRKNIGEILSLLFDDVLLAQDGEKAYELYQNESPDIMVLDIEMPYLNGLEVAEKIRKSNKNIPIVMATAHTDTAYFLKAVELNLTSYILKPIETSDLKKALKKCEEQLSYSKNSEIHINQSAYYNVGERTLYINNSEVRLTNIEMQFLEYMLKNPNRVINYSEFEYNIWEEGMSGPAIRTLVKDLRKHLTKESIQNIPKVGYKLVLQK</sequence>
<accession>A0A1Y0HL02</accession>
<dbReference type="EMBL" id="CP021416">
    <property type="protein sequence ID" value="ARU48758.1"/>
    <property type="molecule type" value="Genomic_DNA"/>
</dbReference>
<evidence type="ECO:0000259" key="9">
    <source>
        <dbReference type="PROSITE" id="PS51755"/>
    </source>
</evidence>
<dbReference type="CDD" id="cd17536">
    <property type="entry name" value="REC_YesN-like"/>
    <property type="match status" value="1"/>
</dbReference>
<dbReference type="Pfam" id="PF00486">
    <property type="entry name" value="Trans_reg_C"/>
    <property type="match status" value="1"/>
</dbReference>
<dbReference type="PANTHER" id="PTHR48111:SF1">
    <property type="entry name" value="TWO-COMPONENT RESPONSE REGULATOR ORR33"/>
    <property type="match status" value="1"/>
</dbReference>
<gene>
    <name evidence="10" type="ORF">Sdiek1_1595</name>
</gene>
<proteinExistence type="predicted"/>
<dbReference type="GO" id="GO:0005829">
    <property type="term" value="C:cytosol"/>
    <property type="evidence" value="ECO:0007669"/>
    <property type="project" value="TreeGrafter"/>
</dbReference>
<evidence type="ECO:0000313" key="11">
    <source>
        <dbReference type="Proteomes" id="UP000196005"/>
    </source>
</evidence>
<dbReference type="OrthoDB" id="5339845at2"/>
<evidence type="ECO:0000259" key="8">
    <source>
        <dbReference type="PROSITE" id="PS50110"/>
    </source>
</evidence>
<dbReference type="CDD" id="cd00383">
    <property type="entry name" value="trans_reg_C"/>
    <property type="match status" value="1"/>
</dbReference>
<keyword evidence="2" id="KW-0902">Two-component regulatory system</keyword>
<dbReference type="SUPFAM" id="SSF52172">
    <property type="entry name" value="CheY-like"/>
    <property type="match status" value="1"/>
</dbReference>
<dbReference type="SMART" id="SM00862">
    <property type="entry name" value="Trans_reg_C"/>
    <property type="match status" value="1"/>
</dbReference>
<dbReference type="AlphaFoldDB" id="A0A1Y0HL02"/>
<reference evidence="11" key="1">
    <citation type="submission" date="2017-05" db="EMBL/GenBank/DDBJ databases">
        <title>Dechlorination kinetics govern the competition between two new strains of the genus Sulfurospirillum.</title>
        <authorList>
            <person name="Buttet G.F."/>
            <person name="Murray A.M."/>
            <person name="Goris T."/>
            <person name="Burion M."/>
            <person name="Lin B."/>
            <person name="Rolle M."/>
            <person name="Maillard J."/>
        </authorList>
    </citation>
    <scope>NUCLEOTIDE SEQUENCE [LARGE SCALE GENOMIC DNA]</scope>
    <source>
        <strain evidence="11">SL2-1</strain>
    </source>
</reference>
<dbReference type="Proteomes" id="UP000196005">
    <property type="component" value="Chromosome"/>
</dbReference>
<keyword evidence="3" id="KW-0805">Transcription regulation</keyword>
<dbReference type="SMART" id="SM00448">
    <property type="entry name" value="REC"/>
    <property type="match status" value="1"/>
</dbReference>
<dbReference type="Pfam" id="PF00072">
    <property type="entry name" value="Response_reg"/>
    <property type="match status" value="1"/>
</dbReference>
<keyword evidence="4 7" id="KW-0238">DNA-binding</keyword>
<dbReference type="GO" id="GO:0006355">
    <property type="term" value="P:regulation of DNA-templated transcription"/>
    <property type="evidence" value="ECO:0007669"/>
    <property type="project" value="InterPro"/>
</dbReference>
<name>A0A1Y0HL02_9BACT</name>
<organism evidence="10 11">
    <name type="scientific">Sulfurospirillum diekertiae</name>
    <dbReference type="NCBI Taxonomy" id="1854492"/>
    <lineage>
        <taxon>Bacteria</taxon>
        <taxon>Pseudomonadati</taxon>
        <taxon>Campylobacterota</taxon>
        <taxon>Epsilonproteobacteria</taxon>
        <taxon>Campylobacterales</taxon>
        <taxon>Sulfurospirillaceae</taxon>
        <taxon>Sulfurospirillum</taxon>
    </lineage>
</organism>
<keyword evidence="1 6" id="KW-0597">Phosphoprotein</keyword>
<dbReference type="InterPro" id="IPR036388">
    <property type="entry name" value="WH-like_DNA-bd_sf"/>
</dbReference>
<evidence type="ECO:0000256" key="5">
    <source>
        <dbReference type="ARBA" id="ARBA00023163"/>
    </source>
</evidence>
<dbReference type="GO" id="GO:0032993">
    <property type="term" value="C:protein-DNA complex"/>
    <property type="evidence" value="ECO:0007669"/>
    <property type="project" value="TreeGrafter"/>
</dbReference>
<dbReference type="GO" id="GO:0000156">
    <property type="term" value="F:phosphorelay response regulator activity"/>
    <property type="evidence" value="ECO:0007669"/>
    <property type="project" value="TreeGrafter"/>
</dbReference>
<evidence type="ECO:0000313" key="10">
    <source>
        <dbReference type="EMBL" id="ARU48758.1"/>
    </source>
</evidence>
<evidence type="ECO:0000256" key="1">
    <source>
        <dbReference type="ARBA" id="ARBA00022553"/>
    </source>
</evidence>
<dbReference type="InterPro" id="IPR001867">
    <property type="entry name" value="OmpR/PhoB-type_DNA-bd"/>
</dbReference>
<dbReference type="RefSeq" id="WP_087438649.1">
    <property type="nucleotide sequence ID" value="NZ_CP021416.1"/>
</dbReference>
<feature type="modified residue" description="4-aspartylphosphate" evidence="6">
    <location>
        <position position="55"/>
    </location>
</feature>
<evidence type="ECO:0000256" key="4">
    <source>
        <dbReference type="ARBA" id="ARBA00023125"/>
    </source>
</evidence>
<dbReference type="Gene3D" id="3.40.50.2300">
    <property type="match status" value="1"/>
</dbReference>
<dbReference type="PROSITE" id="PS50110">
    <property type="entry name" value="RESPONSE_REGULATORY"/>
    <property type="match status" value="1"/>
</dbReference>
<feature type="domain" description="Response regulatory" evidence="8">
    <location>
        <begin position="6"/>
        <end position="120"/>
    </location>
</feature>
<dbReference type="Gene3D" id="1.10.10.10">
    <property type="entry name" value="Winged helix-like DNA-binding domain superfamily/Winged helix DNA-binding domain"/>
    <property type="match status" value="1"/>
</dbReference>
<keyword evidence="5" id="KW-0804">Transcription</keyword>
<evidence type="ECO:0000256" key="2">
    <source>
        <dbReference type="ARBA" id="ARBA00023012"/>
    </source>
</evidence>